<dbReference type="InterPro" id="IPR036188">
    <property type="entry name" value="FAD/NAD-bd_sf"/>
</dbReference>
<dbReference type="GO" id="GO:0005886">
    <property type="term" value="C:plasma membrane"/>
    <property type="evidence" value="ECO:0007669"/>
    <property type="project" value="TreeGrafter"/>
</dbReference>
<evidence type="ECO:0000256" key="3">
    <source>
        <dbReference type="ARBA" id="ARBA00023002"/>
    </source>
</evidence>
<sequence length="759" mass="84910">MEQNSLREWEAKCIQEEPPRCKAACPLHVDGREFCKLIAAGQVDKAWAVLCRTLPFPAVTARICDAPCKNSCLREEVGGGIEMAGLERFCAENTKRTPPFRPLPPRGKTVAVLGGFLPGLTAAWDLAKKGFTVTLFLGKLNEVFKTLPQDLLTIEIFNQEIEVIKKMGVTFVENSTFDDNFTEESLKNFDAVFADPIACTPENLKISAPSSITLETEKKGLFAASQPEKNTSPITLIAIGRKGALSIERFMQNASLSAGRERDEPFETKLFTNISKVEPLPPVAIPNEGYTAESAKEEASRCLLCECMECVKNCVYLENFKEYPKIFARQIYNNASIVMGTRRANKLINSCMLCDLCTEICPENFSMKNLCIEARKDLVEQGVMPQSAHEFALRDMEFADSDACAINRHQDGFEQSEWAFFPGCQLPASDPDAVKRVYSYLCGTLTGGTGLMLRCCSAPADWSGIVDLFDKKSAELRSDWESLGKPKIIAACPSCMETLHKAIPEADITSLWSLLSQYRKSLKPVLPKTIPALQDPCSARHNDKLLTDVRLLLSDLGIEFTEPELSGLYTECCGFGGLLSDANEPLSKKVAENRASKLDGDGITYCAMCRDLLAKTGKRCLNILDLIFPSEDIDPAARTAPRYSERRENRVRLKEQLLENIWKDSPTPRPDYESIQVSFTEEAEKLMEERRILVSDIKKTIEAVQKTGKVLENTDTGHKLIYYRPTIVTYWVEYEMTDENTYLVHRVWSHRMKILGGSK</sequence>
<dbReference type="PANTHER" id="PTHR43255">
    <property type="entry name" value="IRON-SULFUR-BINDING OXIDOREDUCTASE FADF-RELATED-RELATED"/>
    <property type="match status" value="1"/>
</dbReference>
<dbReference type="OrthoDB" id="9803192at2"/>
<evidence type="ECO:0000256" key="4">
    <source>
        <dbReference type="ARBA" id="ARBA00023004"/>
    </source>
</evidence>
<evidence type="ECO:0000259" key="6">
    <source>
        <dbReference type="PROSITE" id="PS51379"/>
    </source>
</evidence>
<protein>
    <submittedName>
        <fullName evidence="7">Aldehyde dehydrogenase, iron-sulfur subunit</fullName>
    </submittedName>
</protein>
<dbReference type="RefSeq" id="WP_085103067.1">
    <property type="nucleotide sequence ID" value="NZ_FWZU01000004.1"/>
</dbReference>
<dbReference type="Pfam" id="PF14691">
    <property type="entry name" value="Fer4_20"/>
    <property type="match status" value="1"/>
</dbReference>
<reference evidence="8" key="1">
    <citation type="submission" date="2017-04" db="EMBL/GenBank/DDBJ databases">
        <authorList>
            <person name="Varghese N."/>
            <person name="Submissions S."/>
        </authorList>
    </citation>
    <scope>NUCLEOTIDE SEQUENCE [LARGE SCALE GENOMIC DNA]</scope>
    <source>
        <strain evidence="8">K3S</strain>
    </source>
</reference>
<dbReference type="PANTHER" id="PTHR43255:SF1">
    <property type="entry name" value="IRON-SULFUR-BINDING OXIDOREDUCTASE FADF-RELATED"/>
    <property type="match status" value="1"/>
</dbReference>
<dbReference type="AlphaFoldDB" id="A0A1X7E6N7"/>
<dbReference type="InterPro" id="IPR017896">
    <property type="entry name" value="4Fe4S_Fe-S-bd"/>
</dbReference>
<dbReference type="NCBIfam" id="NF045663">
    <property type="entry name" value="diclust_near_Sec"/>
    <property type="match status" value="1"/>
</dbReference>
<evidence type="ECO:0000313" key="7">
    <source>
        <dbReference type="EMBL" id="SMF28153.1"/>
    </source>
</evidence>
<dbReference type="InterPro" id="IPR051460">
    <property type="entry name" value="HdrC_iron-sulfur_subunit"/>
</dbReference>
<evidence type="ECO:0000256" key="2">
    <source>
        <dbReference type="ARBA" id="ARBA00022723"/>
    </source>
</evidence>
<dbReference type="PROSITE" id="PS51379">
    <property type="entry name" value="4FE4S_FER_2"/>
    <property type="match status" value="1"/>
</dbReference>
<dbReference type="InterPro" id="IPR028261">
    <property type="entry name" value="DPD_II"/>
</dbReference>
<dbReference type="Proteomes" id="UP000192906">
    <property type="component" value="Unassembled WGS sequence"/>
</dbReference>
<name>A0A1X7E6N7_9BACT</name>
<keyword evidence="1" id="KW-0004">4Fe-4S</keyword>
<evidence type="ECO:0000256" key="1">
    <source>
        <dbReference type="ARBA" id="ARBA00022485"/>
    </source>
</evidence>
<keyword evidence="2" id="KW-0479">Metal-binding</keyword>
<dbReference type="GO" id="GO:0051539">
    <property type="term" value="F:4 iron, 4 sulfur cluster binding"/>
    <property type="evidence" value="ECO:0007669"/>
    <property type="project" value="UniProtKB-KW"/>
</dbReference>
<keyword evidence="4" id="KW-0408">Iron</keyword>
<evidence type="ECO:0000256" key="5">
    <source>
        <dbReference type="ARBA" id="ARBA00023014"/>
    </source>
</evidence>
<evidence type="ECO:0000313" key="8">
    <source>
        <dbReference type="Proteomes" id="UP000192906"/>
    </source>
</evidence>
<dbReference type="GO" id="GO:0046872">
    <property type="term" value="F:metal ion binding"/>
    <property type="evidence" value="ECO:0007669"/>
    <property type="project" value="UniProtKB-KW"/>
</dbReference>
<dbReference type="InterPro" id="IPR017900">
    <property type="entry name" value="4Fe4S_Fe_S_CS"/>
</dbReference>
<keyword evidence="5" id="KW-0411">Iron-sulfur</keyword>
<dbReference type="InterPro" id="IPR004017">
    <property type="entry name" value="Cys_rich_dom"/>
</dbReference>
<keyword evidence="3" id="KW-0560">Oxidoreductase</keyword>
<feature type="domain" description="4Fe-4S ferredoxin-type" evidence="6">
    <location>
        <begin position="340"/>
        <end position="370"/>
    </location>
</feature>
<dbReference type="EMBL" id="FWZU01000004">
    <property type="protein sequence ID" value="SMF28153.1"/>
    <property type="molecule type" value="Genomic_DNA"/>
</dbReference>
<keyword evidence="8" id="KW-1185">Reference proteome</keyword>
<dbReference type="GO" id="GO:0016491">
    <property type="term" value="F:oxidoreductase activity"/>
    <property type="evidence" value="ECO:0007669"/>
    <property type="project" value="UniProtKB-KW"/>
</dbReference>
<accession>A0A1X7E6N7</accession>
<proteinExistence type="predicted"/>
<dbReference type="Gene3D" id="1.10.1060.10">
    <property type="entry name" value="Alpha-helical ferredoxin"/>
    <property type="match status" value="2"/>
</dbReference>
<gene>
    <name evidence="7" type="ORF">SAMN06295933_2699</name>
</gene>
<dbReference type="InterPro" id="IPR009051">
    <property type="entry name" value="Helical_ferredxn"/>
</dbReference>
<dbReference type="SUPFAM" id="SSF46548">
    <property type="entry name" value="alpha-helical ferredoxin"/>
    <property type="match status" value="2"/>
</dbReference>
<dbReference type="SUPFAM" id="SSF51905">
    <property type="entry name" value="FAD/NAD(P)-binding domain"/>
    <property type="match status" value="1"/>
</dbReference>
<dbReference type="Pfam" id="PF02754">
    <property type="entry name" value="CCG"/>
    <property type="match status" value="2"/>
</dbReference>
<dbReference type="PROSITE" id="PS00198">
    <property type="entry name" value="4FE4S_FER_1"/>
    <property type="match status" value="1"/>
</dbReference>
<dbReference type="Gene3D" id="3.50.50.60">
    <property type="entry name" value="FAD/NAD(P)-binding domain"/>
    <property type="match status" value="1"/>
</dbReference>
<dbReference type="STRING" id="1519643.SAMN06295933_2699"/>
<organism evidence="7 8">
    <name type="scientific">Desulfovibrio gilichinskyi</name>
    <dbReference type="NCBI Taxonomy" id="1519643"/>
    <lineage>
        <taxon>Bacteria</taxon>
        <taxon>Pseudomonadati</taxon>
        <taxon>Thermodesulfobacteriota</taxon>
        <taxon>Desulfovibrionia</taxon>
        <taxon>Desulfovibrionales</taxon>
        <taxon>Desulfovibrionaceae</taxon>
        <taxon>Desulfovibrio</taxon>
    </lineage>
</organism>
<dbReference type="Pfam" id="PF13534">
    <property type="entry name" value="Fer4_17"/>
    <property type="match status" value="1"/>
</dbReference>